<sequence length="302" mass="32455">MKRLISANASDILNMTPQEIKQSIKASEGRVVLTEIVAQVNAYIGDITSAEIASAFGSDMILLNGVDVFNPVIKGLKEEEQDDFVKHLKNYTGKLIGVNLEPVDTSTEMLESRNEIAIGRQANIETFEKANELGMDFICLTGNPGVGVTNKTIVENIKIAKEHFNGLIIAGKMHGAGVNEPVLTEGVAEEIISAGADILLIPSIGTVPGVPGIRPHDIYKIVDHAHSKGALVMSAIGTSQESSDSDTIKRMAIENKIAGVDIQHIGDAGYHGMAIPENIYELSVAIRGKRHTISRIARSINR</sequence>
<comment type="caution">
    <text evidence="2">The sequence shown here is derived from an EMBL/GenBank/DDBJ whole genome shotgun (WGS) entry which is preliminary data.</text>
</comment>
<organism evidence="2 3">
    <name type="scientific">Helcococcus kunzii ATCC 51366</name>
    <dbReference type="NCBI Taxonomy" id="883114"/>
    <lineage>
        <taxon>Bacteria</taxon>
        <taxon>Bacillati</taxon>
        <taxon>Bacillota</taxon>
        <taxon>Tissierellia</taxon>
        <taxon>Tissierellales</taxon>
        <taxon>Peptoniphilaceae</taxon>
        <taxon>Helcococcus</taxon>
    </lineage>
</organism>
<reference evidence="2 3" key="1">
    <citation type="submission" date="2012-01" db="EMBL/GenBank/DDBJ databases">
        <title>The Genome Sequence of Helcococcus kunzii ATCC 51366.</title>
        <authorList>
            <consortium name="The Broad Institute Genome Sequencing Platform"/>
            <person name="Earl A."/>
            <person name="Ward D."/>
            <person name="Feldgarden M."/>
            <person name="Gevers D."/>
            <person name="Huys G."/>
            <person name="Young S.K."/>
            <person name="Zeng Q."/>
            <person name="Gargeya S."/>
            <person name="Fitzgerald M."/>
            <person name="Haas B."/>
            <person name="Abouelleil A."/>
            <person name="Alvarado L."/>
            <person name="Arachchi H.M."/>
            <person name="Berlin A."/>
            <person name="Chapman S.B."/>
            <person name="Gearin G."/>
            <person name="Goldberg J."/>
            <person name="Griggs A."/>
            <person name="Gujja S."/>
            <person name="Hansen M."/>
            <person name="Heiman D."/>
            <person name="Howarth C."/>
            <person name="Larimer J."/>
            <person name="Lui A."/>
            <person name="MacDonald P.J.P."/>
            <person name="McCowen C."/>
            <person name="Montmayeur A."/>
            <person name="Murphy C."/>
            <person name="Neiman D."/>
            <person name="Pearson M."/>
            <person name="Priest M."/>
            <person name="Roberts A."/>
            <person name="Saif S."/>
            <person name="Shea T."/>
            <person name="Sisk P."/>
            <person name="Stolte C."/>
            <person name="Sykes S."/>
            <person name="Wortman J."/>
            <person name="Nusbaum C."/>
            <person name="Birren B."/>
        </authorList>
    </citation>
    <scope>NUCLEOTIDE SEQUENCE [LARGE SCALE GENOMIC DNA]</scope>
    <source>
        <strain evidence="2 3">ATCC 51366</strain>
    </source>
</reference>
<dbReference type="EMBL" id="AGEI01000032">
    <property type="protein sequence ID" value="EHR31919.1"/>
    <property type="molecule type" value="Genomic_DNA"/>
</dbReference>
<evidence type="ECO:0000313" key="3">
    <source>
        <dbReference type="Proteomes" id="UP000004191"/>
    </source>
</evidence>
<dbReference type="Proteomes" id="UP000004191">
    <property type="component" value="Unassembled WGS sequence"/>
</dbReference>
<dbReference type="SUPFAM" id="SSF51366">
    <property type="entry name" value="Ribulose-phoshate binding barrel"/>
    <property type="match status" value="1"/>
</dbReference>
<evidence type="ECO:0000259" key="1">
    <source>
        <dbReference type="Pfam" id="PF25509"/>
    </source>
</evidence>
<accession>H3NQX1</accession>
<dbReference type="Pfam" id="PF25509">
    <property type="entry name" value="DUF7916"/>
    <property type="match status" value="1"/>
</dbReference>
<dbReference type="PATRIC" id="fig|883114.3.peg.1729"/>
<dbReference type="InterPro" id="IPR011060">
    <property type="entry name" value="RibuloseP-bd_barrel"/>
</dbReference>
<keyword evidence="3" id="KW-1185">Reference proteome</keyword>
<name>H3NQX1_9FIRM</name>
<proteinExistence type="predicted"/>
<dbReference type="GeneID" id="96999666"/>
<gene>
    <name evidence="2" type="ORF">HMPREF9709_01732</name>
</gene>
<dbReference type="OrthoDB" id="5581965at2"/>
<feature type="domain" description="DUF7916" evidence="1">
    <location>
        <begin position="5"/>
        <end position="302"/>
    </location>
</feature>
<dbReference type="STRING" id="883114.HMPREF9709_01732"/>
<dbReference type="AlphaFoldDB" id="H3NQX1"/>
<evidence type="ECO:0000313" key="2">
    <source>
        <dbReference type="EMBL" id="EHR31919.1"/>
    </source>
</evidence>
<dbReference type="RefSeq" id="WP_005399246.1">
    <property type="nucleotide sequence ID" value="NZ_JH601089.1"/>
</dbReference>
<dbReference type="InterPro" id="IPR057238">
    <property type="entry name" value="DUF7916"/>
</dbReference>
<dbReference type="eggNOG" id="COG0826">
    <property type="taxonomic scope" value="Bacteria"/>
</dbReference>
<dbReference type="HOGENOM" id="CLU_078477_0_0_9"/>
<protein>
    <recommendedName>
        <fullName evidence="1">DUF7916 domain-containing protein</fullName>
    </recommendedName>
</protein>